<gene>
    <name evidence="11" type="ORF">BAUCODRAFT_59330</name>
</gene>
<evidence type="ECO:0000256" key="5">
    <source>
        <dbReference type="ARBA" id="ARBA00023017"/>
    </source>
</evidence>
<dbReference type="GO" id="GO:0030286">
    <property type="term" value="C:dynein complex"/>
    <property type="evidence" value="ECO:0007669"/>
    <property type="project" value="UniProtKB-KW"/>
</dbReference>
<feature type="compositionally biased region" description="Acidic residues" evidence="9">
    <location>
        <begin position="275"/>
        <end position="285"/>
    </location>
</feature>
<evidence type="ECO:0000256" key="7">
    <source>
        <dbReference type="ARBA" id="ARBA00023212"/>
    </source>
</evidence>
<evidence type="ECO:0000256" key="9">
    <source>
        <dbReference type="SAM" id="MobiDB-lite"/>
    </source>
</evidence>
<dbReference type="HOGENOM" id="CLU_002523_1_1_1"/>
<evidence type="ECO:0000313" key="11">
    <source>
        <dbReference type="EMBL" id="EMC95417.1"/>
    </source>
</evidence>
<keyword evidence="5" id="KW-0243">Dynein</keyword>
<feature type="compositionally biased region" description="Low complexity" evidence="9">
    <location>
        <begin position="193"/>
        <end position="234"/>
    </location>
</feature>
<dbReference type="InterPro" id="IPR000938">
    <property type="entry name" value="CAP-Gly_domain"/>
</dbReference>
<dbReference type="SMART" id="SM01052">
    <property type="entry name" value="CAP_GLY"/>
    <property type="match status" value="1"/>
</dbReference>
<feature type="non-terminal residue" evidence="11">
    <location>
        <position position="1"/>
    </location>
</feature>
<evidence type="ECO:0000256" key="8">
    <source>
        <dbReference type="SAM" id="Coils"/>
    </source>
</evidence>
<feature type="compositionally biased region" description="Acidic residues" evidence="9">
    <location>
        <begin position="247"/>
        <end position="256"/>
    </location>
</feature>
<dbReference type="OMA" id="LFEMEPV"/>
<dbReference type="eggNOG" id="KOG0971">
    <property type="taxonomic scope" value="Eukaryota"/>
</dbReference>
<accession>M2LM72</accession>
<reference evidence="11 12" key="1">
    <citation type="journal article" date="2012" name="PLoS Pathog.">
        <title>Diverse lifestyles and strategies of plant pathogenesis encoded in the genomes of eighteen Dothideomycetes fungi.</title>
        <authorList>
            <person name="Ohm R.A."/>
            <person name="Feau N."/>
            <person name="Henrissat B."/>
            <person name="Schoch C.L."/>
            <person name="Horwitz B.A."/>
            <person name="Barry K.W."/>
            <person name="Condon B.J."/>
            <person name="Copeland A.C."/>
            <person name="Dhillon B."/>
            <person name="Glaser F."/>
            <person name="Hesse C.N."/>
            <person name="Kosti I."/>
            <person name="LaButti K."/>
            <person name="Lindquist E.A."/>
            <person name="Lucas S."/>
            <person name="Salamov A.A."/>
            <person name="Bradshaw R.E."/>
            <person name="Ciuffetti L."/>
            <person name="Hamelin R.C."/>
            <person name="Kema G.H.J."/>
            <person name="Lawrence C."/>
            <person name="Scott J.A."/>
            <person name="Spatafora J.W."/>
            <person name="Turgeon B.G."/>
            <person name="de Wit P.J.G.M."/>
            <person name="Zhong S."/>
            <person name="Goodwin S.B."/>
            <person name="Grigoriev I.V."/>
        </authorList>
    </citation>
    <scope>NUCLEOTIDE SEQUENCE [LARGE SCALE GENOMIC DNA]</scope>
    <source>
        <strain evidence="11 12">UAMH 10762</strain>
    </source>
</reference>
<protein>
    <recommendedName>
        <fullName evidence="10">CAP-Gly domain-containing protein</fullName>
    </recommendedName>
</protein>
<dbReference type="Gene3D" id="2.30.30.190">
    <property type="entry name" value="CAP Gly-rich-like domain"/>
    <property type="match status" value="1"/>
</dbReference>
<feature type="compositionally biased region" description="Polar residues" evidence="9">
    <location>
        <begin position="139"/>
        <end position="154"/>
    </location>
</feature>
<proteinExistence type="inferred from homology"/>
<evidence type="ECO:0000256" key="2">
    <source>
        <dbReference type="ARBA" id="ARBA00011010"/>
    </source>
</evidence>
<feature type="compositionally biased region" description="Polar residues" evidence="9">
    <location>
        <begin position="313"/>
        <end position="331"/>
    </location>
</feature>
<evidence type="ECO:0000259" key="10">
    <source>
        <dbReference type="PROSITE" id="PS50245"/>
    </source>
</evidence>
<dbReference type="KEGG" id="bcom:BAUCODRAFT_59330"/>
<feature type="domain" description="CAP-Gly" evidence="10">
    <location>
        <begin position="22"/>
        <end position="64"/>
    </location>
</feature>
<keyword evidence="12" id="KW-1185">Reference proteome</keyword>
<comment type="similarity">
    <text evidence="2">Belongs to the dynactin 150 kDa subunit family.</text>
</comment>
<dbReference type="InterPro" id="IPR022157">
    <property type="entry name" value="Dynactin"/>
</dbReference>
<evidence type="ECO:0000256" key="4">
    <source>
        <dbReference type="ARBA" id="ARBA00022701"/>
    </source>
</evidence>
<dbReference type="STRING" id="717646.M2LM72"/>
<dbReference type="PANTHER" id="PTHR18916">
    <property type="entry name" value="DYNACTIN 1-RELATED MICROTUBULE-BINDING"/>
    <property type="match status" value="1"/>
</dbReference>
<dbReference type="OrthoDB" id="2130750at2759"/>
<keyword evidence="4" id="KW-0493">Microtubule</keyword>
<keyword evidence="3" id="KW-0963">Cytoplasm</keyword>
<keyword evidence="6 8" id="KW-0175">Coiled coil</keyword>
<feature type="region of interest" description="Disordered" evidence="9">
    <location>
        <begin position="105"/>
        <end position="332"/>
    </location>
</feature>
<dbReference type="GeneID" id="19115818"/>
<name>M2LM72_BAUPA</name>
<organism evidence="11 12">
    <name type="scientific">Baudoinia panamericana (strain UAMH 10762)</name>
    <name type="common">Angels' share fungus</name>
    <name type="synonym">Baudoinia compniacensis (strain UAMH 10762)</name>
    <dbReference type="NCBI Taxonomy" id="717646"/>
    <lineage>
        <taxon>Eukaryota</taxon>
        <taxon>Fungi</taxon>
        <taxon>Dikarya</taxon>
        <taxon>Ascomycota</taxon>
        <taxon>Pezizomycotina</taxon>
        <taxon>Dothideomycetes</taxon>
        <taxon>Dothideomycetidae</taxon>
        <taxon>Mycosphaerellales</taxon>
        <taxon>Teratosphaeriaceae</taxon>
        <taxon>Baudoinia</taxon>
    </lineage>
</organism>
<feature type="coiled-coil region" evidence="8">
    <location>
        <begin position="1079"/>
        <end position="1165"/>
    </location>
</feature>
<evidence type="ECO:0000313" key="12">
    <source>
        <dbReference type="Proteomes" id="UP000011761"/>
    </source>
</evidence>
<dbReference type="GO" id="GO:0005874">
    <property type="term" value="C:microtubule"/>
    <property type="evidence" value="ECO:0007669"/>
    <property type="project" value="UniProtKB-KW"/>
</dbReference>
<dbReference type="Pfam" id="PF12455">
    <property type="entry name" value="Dynactin"/>
    <property type="match status" value="1"/>
</dbReference>
<feature type="compositionally biased region" description="Low complexity" evidence="9">
    <location>
        <begin position="155"/>
        <end position="170"/>
    </location>
</feature>
<evidence type="ECO:0000256" key="1">
    <source>
        <dbReference type="ARBA" id="ARBA00004245"/>
    </source>
</evidence>
<sequence>SLAVGQKIELNDQRIATIRFLGPTHFQTGDWVGVELKDASGKNDGSVKGERYFICEPDYGMFLRPAGIRQVLEDEGPRAKAVASNGVARGRPSNVHTAVNGLRRQAATDAPGRGASVVARSPTPGARLGSGLRSPIKQPGSNGVSSASTSRTNTPPAKSRPAAGAAAKPRQSLAPPTAGASGRRTSVLPTAGSSSTQRSSRSSLAPPTSISRTSSSSSVARSRPSASRAPSSRPQLEPRLSSTAEGVVDDVVDDDASDRPATPQVHDAQPSAQEPDQEREPEEEPEKPSFAPPPIPPDPPPVSTRSRRPSSPTAASIHSQRTIRSTTASNRQIEELEAKVRLLERKRQEDREVKKTLEQAQQERDQYKSIIEKLQNKYRPQQQEIADLRQTLAEAEKRAAGVESMQSEHDSVMELATLDREMAEEKAESLQAELEALRARNEEMELELEILKEENGELSKEMSPEERTSAGWLQMEKSNERLREALLRLRDITQDKEAELRERIDDLEVQVKEADSLQTQYNETKEKLLRTEADTSDLRQQLEVALESEEMIEELTERNGRLDAQIAQLRLTIEELEDLRELNDELQVNYTESEKQLQEEIDFKESLLHDRERTAKQQQEALDEADYTITRYRALVGQMQSDLADLQASRQISESEAADLSSKSRAMLDLNLRLRDAAEKTQVKTIDLELRKLDAQEASEHLAIVQMFLPDAFQAERDSVLALLRLKRIAFKAALVAGVVREGLGAPGRRRDDAVFAAVQVLDHLTWVKAMADRFTQSICGGSVEDFAKWESALYELEPVERALNGYLDAVRRDGSDGLREAEMVEELKRSMAVMEHLASLHVKDDLAAHAEGLVMRTLCLQSQLEGTATALGIVKAMVESNVGAKDEVNGVGEHQEDVDEDTASTDLALILNRADTLIQAARNAKVMAGKTHRSLADLQARSLTLDWSCAEHIDRVEPAAAQIAAYTRQAGEALQHLFSSSDEGRNDPFTTYEVTTILSQTAVPVFALSDPEAGPFNTLATRLRSLQTTLSDLASVAADLDNTVEFDRAPAPWVARATQLKQTKLTALDTEAELTRSHEDLRQRDAVLKEKETELEEQGVRIEMLEARMKEAGKRSARIGELERALWDAKEQIKRAKLDLGKAREEAEKEIEKVRTDMGKLGNEGKVGGGKDDGVNADAMGAAARLNLRRQKVKIGCLEGAVCYLHDENFRLRMPAPDSPVAVRKTLGWLHEPLLQPKPEAQRRREGLKREGKDLLHQMLQLVTQTEGGGLVDLTKIPENKLAWRPARERPRWAVERRKEVW</sequence>
<dbReference type="SUPFAM" id="SSF74924">
    <property type="entry name" value="Cap-Gly domain"/>
    <property type="match status" value="1"/>
</dbReference>
<feature type="non-terminal residue" evidence="11">
    <location>
        <position position="1303"/>
    </location>
</feature>
<feature type="compositionally biased region" description="Polar residues" evidence="9">
    <location>
        <begin position="183"/>
        <end position="192"/>
    </location>
</feature>
<dbReference type="PROSITE" id="PS00845">
    <property type="entry name" value="CAP_GLY_1"/>
    <property type="match status" value="1"/>
</dbReference>
<keyword evidence="7" id="KW-0206">Cytoskeleton</keyword>
<dbReference type="InterPro" id="IPR036859">
    <property type="entry name" value="CAP-Gly_dom_sf"/>
</dbReference>
<evidence type="ECO:0000256" key="6">
    <source>
        <dbReference type="ARBA" id="ARBA00023054"/>
    </source>
</evidence>
<dbReference type="Pfam" id="PF01302">
    <property type="entry name" value="CAP_GLY"/>
    <property type="match status" value="1"/>
</dbReference>
<dbReference type="EMBL" id="KB445557">
    <property type="protein sequence ID" value="EMC95417.1"/>
    <property type="molecule type" value="Genomic_DNA"/>
</dbReference>
<dbReference type="PROSITE" id="PS50245">
    <property type="entry name" value="CAP_GLY_2"/>
    <property type="match status" value="1"/>
</dbReference>
<dbReference type="Proteomes" id="UP000011761">
    <property type="component" value="Unassembled WGS sequence"/>
</dbReference>
<feature type="compositionally biased region" description="Pro residues" evidence="9">
    <location>
        <begin position="290"/>
        <end position="302"/>
    </location>
</feature>
<comment type="subcellular location">
    <subcellularLocation>
        <location evidence="1">Cytoplasm</location>
        <location evidence="1">Cytoskeleton</location>
    </subcellularLocation>
</comment>
<dbReference type="RefSeq" id="XP_007677527.1">
    <property type="nucleotide sequence ID" value="XM_007679337.1"/>
</dbReference>
<evidence type="ECO:0000256" key="3">
    <source>
        <dbReference type="ARBA" id="ARBA00022490"/>
    </source>
</evidence>